<evidence type="ECO:0008006" key="4">
    <source>
        <dbReference type="Google" id="ProtNLM"/>
    </source>
</evidence>
<gene>
    <name evidence="2" type="ORF">KIF53_05755</name>
</gene>
<dbReference type="PROSITE" id="PS01054">
    <property type="entry name" value="TRANSALDOLASE_1"/>
    <property type="match status" value="1"/>
</dbReference>
<dbReference type="EMBL" id="JAHDTB010000003">
    <property type="protein sequence ID" value="MBW8287133.1"/>
    <property type="molecule type" value="Genomic_DNA"/>
</dbReference>
<dbReference type="InterPro" id="IPR013785">
    <property type="entry name" value="Aldolase_TIM"/>
</dbReference>
<evidence type="ECO:0000313" key="3">
    <source>
        <dbReference type="Proteomes" id="UP000711178"/>
    </source>
</evidence>
<comment type="caution">
    <text evidence="2">The sequence shown here is derived from an EMBL/GenBank/DDBJ whole genome shotgun (WGS) entry which is preliminary data.</text>
</comment>
<evidence type="ECO:0000256" key="1">
    <source>
        <dbReference type="ARBA" id="ARBA00023270"/>
    </source>
</evidence>
<dbReference type="RefSeq" id="WP_043574639.1">
    <property type="nucleotide sequence ID" value="NZ_CP142381.1"/>
</dbReference>
<sequence length="232" mass="24847">MKIWLDTIDFDIIRNAQALGVLAGVTTNPAILAAADLPAQTVIETLLDIQDGQVAAQVTRDDLPGMLAQARALARISPRMVIKIPAIRHGFQAIATLEKEGIATLATTIFETRQILMAGMVGASYAAPYVNRIEQSTGNAFAILSESQAILERYRYKTIIMAAAIKSVEQCVRCAQLGIGAATLPSDIYRGLFASNHDIDDSLAKFDAAWAASKFTSGSSLFHAPAAKEARL</sequence>
<dbReference type="Gene3D" id="3.20.20.70">
    <property type="entry name" value="Aldolase class I"/>
    <property type="match status" value="1"/>
</dbReference>
<organism evidence="2 3">
    <name type="scientific">Chromobacterium subtsugae</name>
    <dbReference type="NCBI Taxonomy" id="251747"/>
    <lineage>
        <taxon>Bacteria</taxon>
        <taxon>Pseudomonadati</taxon>
        <taxon>Pseudomonadota</taxon>
        <taxon>Betaproteobacteria</taxon>
        <taxon>Neisseriales</taxon>
        <taxon>Chromobacteriaceae</taxon>
        <taxon>Chromobacterium</taxon>
    </lineage>
</organism>
<dbReference type="PANTHER" id="PTHR10683">
    <property type="entry name" value="TRANSALDOLASE"/>
    <property type="match status" value="1"/>
</dbReference>
<keyword evidence="3" id="KW-1185">Reference proteome</keyword>
<proteinExistence type="predicted"/>
<dbReference type="PANTHER" id="PTHR10683:SF40">
    <property type="entry name" value="FRUCTOSE-6-PHOSPHATE ALDOLASE 1-RELATED"/>
    <property type="match status" value="1"/>
</dbReference>
<name>A0ABS7FAM5_9NEIS</name>
<reference evidence="2 3" key="1">
    <citation type="submission" date="2021-05" db="EMBL/GenBank/DDBJ databases">
        <title>Draft Whole Genome Sequencing Of Biosensor Chromobacterium violaceum Strain CV026 Reveals A Regulatory RNA In Chromobacterium violaceum Phenotype Regulatory Network.</title>
        <authorList>
            <person name="Hong K.W."/>
            <person name="Chan K.G."/>
            <person name="Chang C.-Y."/>
        </authorList>
    </citation>
    <scope>NUCLEOTIDE SEQUENCE [LARGE SCALE GENOMIC DNA]</scope>
    <source>
        <strain evidence="2 3">ATCC 31532</strain>
    </source>
</reference>
<dbReference type="GeneID" id="89685101"/>
<accession>A0ABS7FAM5</accession>
<dbReference type="Proteomes" id="UP000711178">
    <property type="component" value="Unassembled WGS sequence"/>
</dbReference>
<dbReference type="Pfam" id="PF00923">
    <property type="entry name" value="TAL_FSA"/>
    <property type="match status" value="1"/>
</dbReference>
<dbReference type="SUPFAM" id="SSF51569">
    <property type="entry name" value="Aldolase"/>
    <property type="match status" value="1"/>
</dbReference>
<dbReference type="InterPro" id="IPR018225">
    <property type="entry name" value="Transaldolase_AS"/>
</dbReference>
<protein>
    <recommendedName>
        <fullName evidence="4">Fructose-6-phosphate aldolase</fullName>
    </recommendedName>
</protein>
<keyword evidence="1" id="KW-0704">Schiff base</keyword>
<evidence type="ECO:0000313" key="2">
    <source>
        <dbReference type="EMBL" id="MBW8287133.1"/>
    </source>
</evidence>
<dbReference type="InterPro" id="IPR001585">
    <property type="entry name" value="TAL/FSA"/>
</dbReference>